<dbReference type="Proteomes" id="UP000305451">
    <property type="component" value="Unassembled WGS sequence"/>
</dbReference>
<proteinExistence type="predicted"/>
<dbReference type="Pfam" id="PF09834">
    <property type="entry name" value="DUF2061"/>
    <property type="match status" value="1"/>
</dbReference>
<comment type="caution">
    <text evidence="2">The sequence shown here is derived from an EMBL/GenBank/DDBJ whole genome shotgun (WGS) entry which is preliminary data.</text>
</comment>
<dbReference type="AlphaFoldDB" id="A0A4S2HBR4"/>
<evidence type="ECO:0000313" key="3">
    <source>
        <dbReference type="Proteomes" id="UP000305451"/>
    </source>
</evidence>
<evidence type="ECO:0000313" key="2">
    <source>
        <dbReference type="EMBL" id="TGY93410.1"/>
    </source>
</evidence>
<sequence length="92" mass="9998">MREIRSAAFPPQLRLPRGVLKTLSYSLMHLSVAMSVAYLLTGSWKAALAIGLIEPAVQTLAYTFHERAWVRAGAAQGGSPACGHRYRCAPQT</sequence>
<dbReference type="OrthoDB" id="9133582at2"/>
<protein>
    <submittedName>
        <fullName evidence="2">DUF2061 domain-containing protein</fullName>
    </submittedName>
</protein>
<organism evidence="2 3">
    <name type="scientific">Marinicauda pacifica</name>
    <dbReference type="NCBI Taxonomy" id="1133559"/>
    <lineage>
        <taxon>Bacteria</taxon>
        <taxon>Pseudomonadati</taxon>
        <taxon>Pseudomonadota</taxon>
        <taxon>Alphaproteobacteria</taxon>
        <taxon>Maricaulales</taxon>
        <taxon>Maricaulaceae</taxon>
        <taxon>Marinicauda</taxon>
    </lineage>
</organism>
<reference evidence="2 3" key="1">
    <citation type="journal article" date="2013" name="Int. J. Syst. Evol. Microbiol.">
        <title>Marinicauda pacifica gen. nov., sp. nov., a prosthecate alphaproteobacterium of the family Hyphomonadaceae isolated from deep seawater.</title>
        <authorList>
            <person name="Zhang X.Y."/>
            <person name="Li G.W."/>
            <person name="Wang C.S."/>
            <person name="Zhang Y.J."/>
            <person name="Xu X.W."/>
            <person name="Li H."/>
            <person name="Liu A."/>
            <person name="Liu C."/>
            <person name="Xie B.B."/>
            <person name="Qin Q.L."/>
            <person name="Xu Z."/>
            <person name="Chen X.L."/>
            <person name="Zhou B.C."/>
            <person name="Zhang Y.Z."/>
        </authorList>
    </citation>
    <scope>NUCLEOTIDE SEQUENCE [LARGE SCALE GENOMIC DNA]</scope>
    <source>
        <strain evidence="2 3">P-1 km-3</strain>
    </source>
</reference>
<feature type="domain" description="DUF2061" evidence="1">
    <location>
        <begin position="19"/>
        <end position="69"/>
    </location>
</feature>
<dbReference type="EMBL" id="SRXV01000002">
    <property type="protein sequence ID" value="TGY93410.1"/>
    <property type="molecule type" value="Genomic_DNA"/>
</dbReference>
<keyword evidence="3" id="KW-1185">Reference proteome</keyword>
<gene>
    <name evidence="2" type="ORF">E5162_09975</name>
</gene>
<evidence type="ECO:0000259" key="1">
    <source>
        <dbReference type="Pfam" id="PF09834"/>
    </source>
</evidence>
<accession>A0A4S2HBR4</accession>
<name>A0A4S2HBR4_9PROT</name>
<dbReference type="InterPro" id="IPR018638">
    <property type="entry name" value="DUF2061_membrane"/>
</dbReference>